<comment type="caution">
    <text evidence="9">The sequence shown here is derived from an EMBL/GenBank/DDBJ whole genome shotgun (WGS) entry which is preliminary data.</text>
</comment>
<proteinExistence type="predicted"/>
<dbReference type="Gene3D" id="1.10.760.10">
    <property type="entry name" value="Cytochrome c-like domain"/>
    <property type="match status" value="2"/>
</dbReference>
<evidence type="ECO:0000256" key="5">
    <source>
        <dbReference type="ARBA" id="ARBA00023004"/>
    </source>
</evidence>
<dbReference type="SUPFAM" id="SSF46626">
    <property type="entry name" value="Cytochrome c"/>
    <property type="match status" value="2"/>
</dbReference>
<evidence type="ECO:0000313" key="10">
    <source>
        <dbReference type="Proteomes" id="UP000194153"/>
    </source>
</evidence>
<keyword evidence="3 6" id="KW-0479">Metal-binding</keyword>
<name>A0ABQ0MET0_9BACT</name>
<keyword evidence="2 6" id="KW-0349">Heme</keyword>
<dbReference type="PANTHER" id="PTHR37823:SF1">
    <property type="entry name" value="CYTOCHROME C-553-LIKE"/>
    <property type="match status" value="1"/>
</dbReference>
<evidence type="ECO:0000256" key="3">
    <source>
        <dbReference type="ARBA" id="ARBA00022723"/>
    </source>
</evidence>
<protein>
    <submittedName>
        <fullName evidence="9">Cytochrome C</fullName>
    </submittedName>
</protein>
<keyword evidence="7" id="KW-0472">Membrane</keyword>
<reference evidence="9 10" key="1">
    <citation type="submission" date="2017-04" db="EMBL/GenBank/DDBJ databases">
        <authorList>
            <consortium name="Geobacter pelophilus Genome Sequencing"/>
            <person name="Aoyagi T."/>
            <person name="Koike H."/>
            <person name="Hori T."/>
        </authorList>
    </citation>
    <scope>NUCLEOTIDE SEQUENCE [LARGE SCALE GENOMIC DNA]</scope>
    <source>
        <strain evidence="9 10">Drf2</strain>
    </source>
</reference>
<keyword evidence="7" id="KW-0812">Transmembrane</keyword>
<reference evidence="10" key="2">
    <citation type="submission" date="2017-05" db="EMBL/GenBank/DDBJ databases">
        <title>Draft genome sequence of Geobacter pelophilus, a iron(III)-reducing bacteria.</title>
        <authorList>
            <person name="Aoyagi T."/>
            <person name="Koike H."/>
            <person name="Morita T."/>
            <person name="Sato Y."/>
            <person name="Habe H."/>
            <person name="Hori T."/>
        </authorList>
    </citation>
    <scope>NUCLEOTIDE SEQUENCE [LARGE SCALE GENOMIC DNA]</scope>
    <source>
        <strain evidence="10">Drf2</strain>
    </source>
</reference>
<evidence type="ECO:0000256" key="2">
    <source>
        <dbReference type="ARBA" id="ARBA00022617"/>
    </source>
</evidence>
<evidence type="ECO:0000256" key="6">
    <source>
        <dbReference type="PROSITE-ProRule" id="PRU00433"/>
    </source>
</evidence>
<dbReference type="PROSITE" id="PS51007">
    <property type="entry name" value="CYTC"/>
    <property type="match status" value="1"/>
</dbReference>
<feature type="transmembrane region" description="Helical" evidence="7">
    <location>
        <begin position="20"/>
        <end position="37"/>
    </location>
</feature>
<dbReference type="PANTHER" id="PTHR37823">
    <property type="entry name" value="CYTOCHROME C-553-LIKE"/>
    <property type="match status" value="1"/>
</dbReference>
<organism evidence="9 10">
    <name type="scientific">Geoanaerobacter pelophilus</name>
    <dbReference type="NCBI Taxonomy" id="60036"/>
    <lineage>
        <taxon>Bacteria</taxon>
        <taxon>Pseudomonadati</taxon>
        <taxon>Thermodesulfobacteriota</taxon>
        <taxon>Desulfuromonadia</taxon>
        <taxon>Geobacterales</taxon>
        <taxon>Geobacteraceae</taxon>
        <taxon>Geoanaerobacter</taxon>
    </lineage>
</organism>
<keyword evidence="1" id="KW-0813">Transport</keyword>
<feature type="domain" description="Cytochrome c" evidence="8">
    <location>
        <begin position="54"/>
        <end position="136"/>
    </location>
</feature>
<dbReference type="InterPro" id="IPR051811">
    <property type="entry name" value="Cytochrome_c550/c551-like"/>
</dbReference>
<sequence length="249" mass="28457">MKIIDDRQGGRMTGKAARLIFWLGTLVSAAIFLWMTYDFHLQTPKYTHTDKLTEEVVAGKKVWHKYNCNDCHTILGFGGYYAPDMTKAIYRLGDNNIASIVQHPEVMYKNSFRKMPQLGITEPETRQLIAFLRWTGEIENRKWPPQDEKFVEAYKLRESQPQKLDKVHLVLQACGGCHTFEHQGRNVGGDLTAIANRITYDRQTLINYIINPQSVRPGVTMPPQDVSLQTAGVIADFVLSLRSTKEVKQ</sequence>
<keyword evidence="10" id="KW-1185">Reference proteome</keyword>
<dbReference type="Pfam" id="PF00034">
    <property type="entry name" value="Cytochrom_C"/>
    <property type="match status" value="1"/>
</dbReference>
<evidence type="ECO:0000313" key="9">
    <source>
        <dbReference type="EMBL" id="GAW65533.1"/>
    </source>
</evidence>
<gene>
    <name evidence="9" type="ORF">GPEL0_01r0471</name>
</gene>
<dbReference type="InterPro" id="IPR036909">
    <property type="entry name" value="Cyt_c-like_dom_sf"/>
</dbReference>
<keyword evidence="7" id="KW-1133">Transmembrane helix</keyword>
<evidence type="ECO:0000259" key="8">
    <source>
        <dbReference type="PROSITE" id="PS51007"/>
    </source>
</evidence>
<evidence type="ECO:0000256" key="4">
    <source>
        <dbReference type="ARBA" id="ARBA00022982"/>
    </source>
</evidence>
<dbReference type="InterPro" id="IPR009056">
    <property type="entry name" value="Cyt_c-like_dom"/>
</dbReference>
<keyword evidence="5 6" id="KW-0408">Iron</keyword>
<dbReference type="Proteomes" id="UP000194153">
    <property type="component" value="Unassembled WGS sequence"/>
</dbReference>
<evidence type="ECO:0000256" key="1">
    <source>
        <dbReference type="ARBA" id="ARBA00022448"/>
    </source>
</evidence>
<evidence type="ECO:0000256" key="7">
    <source>
        <dbReference type="SAM" id="Phobius"/>
    </source>
</evidence>
<keyword evidence="4" id="KW-0249">Electron transport</keyword>
<dbReference type="EMBL" id="BDQG01000001">
    <property type="protein sequence ID" value="GAW65533.1"/>
    <property type="molecule type" value="Genomic_DNA"/>
</dbReference>
<accession>A0ABQ0MET0</accession>